<keyword evidence="5" id="KW-1185">Reference proteome</keyword>
<gene>
    <name evidence="4" type="ORF">GH808_10285</name>
</gene>
<keyword evidence="1" id="KW-0813">Transport</keyword>
<feature type="compositionally biased region" description="Polar residues" evidence="3">
    <location>
        <begin position="45"/>
        <end position="54"/>
    </location>
</feature>
<sequence length="263" mass="29942">MSSIVKAKWVTQEMVSIKKPSENNLQDERTSVQSDEQTQEKDQIEQAQANGELTQAQENRLNEFKNAEALRKANDLVKSALKSSEEIKQKSEELGYQEGYATGYDEGLRLGLEEGRQEGLRAAAAEAELGLQEIREVIDCMNQERQVALESQEADLLAIAFEISRKIMRQQIQEDNDVFLKIFDEVIHGDDVGLKIYLSESHKTIDFHVTKEIVEKIKKLSNKSKVIIMREDDKIMVETDDAVIDMSLPVQLQQLNKTIQENS</sequence>
<comment type="caution">
    <text evidence="4">The sequence shown here is derived from an EMBL/GenBank/DDBJ whole genome shotgun (WGS) entry which is preliminary data.</text>
</comment>
<organism evidence="4 5">
    <name type="scientific">Acetobacterium fimetarium</name>
    <dbReference type="NCBI Taxonomy" id="52691"/>
    <lineage>
        <taxon>Bacteria</taxon>
        <taxon>Bacillati</taxon>
        <taxon>Bacillota</taxon>
        <taxon>Clostridia</taxon>
        <taxon>Eubacteriales</taxon>
        <taxon>Eubacteriaceae</taxon>
        <taxon>Acetobacterium</taxon>
    </lineage>
</organism>
<evidence type="ECO:0000256" key="2">
    <source>
        <dbReference type="ARBA" id="ARBA00022927"/>
    </source>
</evidence>
<dbReference type="InterPro" id="IPR051472">
    <property type="entry name" value="T3SS_Stator/FliH"/>
</dbReference>
<evidence type="ECO:0008006" key="6">
    <source>
        <dbReference type="Google" id="ProtNLM"/>
    </source>
</evidence>
<protein>
    <recommendedName>
        <fullName evidence="6">Flagellar assembly protein FliH</fullName>
    </recommendedName>
</protein>
<evidence type="ECO:0000256" key="1">
    <source>
        <dbReference type="ARBA" id="ARBA00022448"/>
    </source>
</evidence>
<proteinExistence type="predicted"/>
<accession>A0ABR6WWD3</accession>
<evidence type="ECO:0000313" key="5">
    <source>
        <dbReference type="Proteomes" id="UP000603234"/>
    </source>
</evidence>
<dbReference type="PANTHER" id="PTHR34982">
    <property type="entry name" value="YOP PROTEINS TRANSLOCATION PROTEIN L"/>
    <property type="match status" value="1"/>
</dbReference>
<dbReference type="EMBL" id="WJBC01000014">
    <property type="protein sequence ID" value="MBC3804818.1"/>
    <property type="molecule type" value="Genomic_DNA"/>
</dbReference>
<dbReference type="PANTHER" id="PTHR34982:SF1">
    <property type="entry name" value="FLAGELLAR ASSEMBLY PROTEIN FLIH"/>
    <property type="match status" value="1"/>
</dbReference>
<name>A0ABR6WWD3_9FIRM</name>
<keyword evidence="2" id="KW-0653">Protein transport</keyword>
<feature type="region of interest" description="Disordered" evidence="3">
    <location>
        <begin position="18"/>
        <end position="54"/>
    </location>
</feature>
<dbReference type="RefSeq" id="WP_186842702.1">
    <property type="nucleotide sequence ID" value="NZ_WJBC01000014.1"/>
</dbReference>
<evidence type="ECO:0000313" key="4">
    <source>
        <dbReference type="EMBL" id="MBC3804818.1"/>
    </source>
</evidence>
<reference evidence="4 5" key="1">
    <citation type="journal article" date="2020" name="mSystems">
        <title>Defining Genomic and Predicted Metabolic Features of the Acetobacterium Genus.</title>
        <authorList>
            <person name="Ross D.E."/>
            <person name="Marshall C.W."/>
            <person name="Gulliver D."/>
            <person name="May H.D."/>
            <person name="Norman R.S."/>
        </authorList>
    </citation>
    <scope>NUCLEOTIDE SEQUENCE [LARGE SCALE GENOMIC DNA]</scope>
    <source>
        <strain evidence="4 5">DSM 8238</strain>
    </source>
</reference>
<dbReference type="Proteomes" id="UP000603234">
    <property type="component" value="Unassembled WGS sequence"/>
</dbReference>
<evidence type="ECO:0000256" key="3">
    <source>
        <dbReference type="SAM" id="MobiDB-lite"/>
    </source>
</evidence>